<dbReference type="CDD" id="cd00067">
    <property type="entry name" value="GAL4"/>
    <property type="match status" value="1"/>
</dbReference>
<name>A0A8H3C033_9AGAM</name>
<dbReference type="PANTHER" id="PTHR37534:SF46">
    <property type="entry name" value="ZN(II)2CYS6 TRANSCRIPTION FACTOR (EUROFUNG)"/>
    <property type="match status" value="1"/>
</dbReference>
<proteinExistence type="predicted"/>
<dbReference type="InterPro" id="IPR036864">
    <property type="entry name" value="Zn2-C6_fun-type_DNA-bd_sf"/>
</dbReference>
<comment type="subcellular location">
    <subcellularLocation>
        <location evidence="1">Nucleus</location>
    </subcellularLocation>
</comment>
<organism evidence="4 5">
    <name type="scientific">Rhizoctonia solani</name>
    <dbReference type="NCBI Taxonomy" id="456999"/>
    <lineage>
        <taxon>Eukaryota</taxon>
        <taxon>Fungi</taxon>
        <taxon>Dikarya</taxon>
        <taxon>Basidiomycota</taxon>
        <taxon>Agaricomycotina</taxon>
        <taxon>Agaricomycetes</taxon>
        <taxon>Cantharellales</taxon>
        <taxon>Ceratobasidiaceae</taxon>
        <taxon>Rhizoctonia</taxon>
    </lineage>
</organism>
<dbReference type="EMBL" id="CAJMWS010000913">
    <property type="protein sequence ID" value="CAE6468529.1"/>
    <property type="molecule type" value="Genomic_DNA"/>
</dbReference>
<dbReference type="GO" id="GO:0005634">
    <property type="term" value="C:nucleus"/>
    <property type="evidence" value="ECO:0007669"/>
    <property type="project" value="UniProtKB-SubCell"/>
</dbReference>
<evidence type="ECO:0000313" key="4">
    <source>
        <dbReference type="EMBL" id="CAE6468529.1"/>
    </source>
</evidence>
<dbReference type="InterPro" id="IPR001138">
    <property type="entry name" value="Zn2Cys6_DnaBD"/>
</dbReference>
<dbReference type="PROSITE" id="PS50048">
    <property type="entry name" value="ZN2_CY6_FUNGAL_2"/>
    <property type="match status" value="1"/>
</dbReference>
<dbReference type="PANTHER" id="PTHR37534">
    <property type="entry name" value="TRANSCRIPTIONAL ACTIVATOR PROTEIN UGA3"/>
    <property type="match status" value="1"/>
</dbReference>
<dbReference type="GO" id="GO:0008270">
    <property type="term" value="F:zinc ion binding"/>
    <property type="evidence" value="ECO:0007669"/>
    <property type="project" value="InterPro"/>
</dbReference>
<dbReference type="Pfam" id="PF00172">
    <property type="entry name" value="Zn_clus"/>
    <property type="match status" value="1"/>
</dbReference>
<dbReference type="SUPFAM" id="SSF57701">
    <property type="entry name" value="Zn2/Cys6 DNA-binding domain"/>
    <property type="match status" value="1"/>
</dbReference>
<dbReference type="InterPro" id="IPR021858">
    <property type="entry name" value="Fun_TF"/>
</dbReference>
<gene>
    <name evidence="4" type="ORF">RDB_LOCUS171009</name>
</gene>
<evidence type="ECO:0000313" key="5">
    <source>
        <dbReference type="Proteomes" id="UP000663846"/>
    </source>
</evidence>
<comment type="caution">
    <text evidence="4">The sequence shown here is derived from an EMBL/GenBank/DDBJ whole genome shotgun (WGS) entry which is preliminary data.</text>
</comment>
<dbReference type="SMART" id="SM00066">
    <property type="entry name" value="GAL4"/>
    <property type="match status" value="1"/>
</dbReference>
<sequence length="503" mass="56760">MLRYIPKRSTGGCLTCKRRKKKCDERRPHCRRCELGDFHCLGYEIPDNEYIAGVGHSDTQTGLLHWPPEVPAIPFGSGPSPQLLESLIQLPEYEGQVGHPSRNHALMQEVRNYLSGIPDHIRLDTVAAKDATSFILSQYSKFSHELMFRPLPNSIEEGLLWRIDDSNITRWSMYLVARMIKDTLSGKDVQKHLGWIFRFFEQILEVPSPTEHGLNLGARLGGLHDLLSLVFMVSGPAIGYSLFKRCTPVFLQLATLYPNIWSNDSTISILEAVQSSRYEISQFVINDTIVALVLGTPPLIHYETTLAWTAEAPAYYQLMCGFPIGVLLLLARVNAWRASQLMEQASQNQSDREEQLDSWNPTIDHGDGANNSITRFTIQEAWRQAAKIYLYMGMKDVNSADHRVERAVQQVVQLGSIIKVGTPLELHVVIPCLIAGVAARKEKHRAPLRRRIANNASQKLNTLMLRGSDFVTVLDHLWHGAGSEGRPVTWEDYVQSRFSVLPI</sequence>
<dbReference type="AlphaFoldDB" id="A0A8H3C033"/>
<dbReference type="Gene3D" id="4.10.240.10">
    <property type="entry name" value="Zn(2)-C6 fungal-type DNA-binding domain"/>
    <property type="match status" value="1"/>
</dbReference>
<dbReference type="PROSITE" id="PS00463">
    <property type="entry name" value="ZN2_CY6_FUNGAL_1"/>
    <property type="match status" value="1"/>
</dbReference>
<feature type="domain" description="Zn(2)-C6 fungal-type" evidence="3">
    <location>
        <begin position="12"/>
        <end position="40"/>
    </location>
</feature>
<accession>A0A8H3C033</accession>
<evidence type="ECO:0000256" key="2">
    <source>
        <dbReference type="ARBA" id="ARBA00023242"/>
    </source>
</evidence>
<protein>
    <recommendedName>
        <fullName evidence="3">Zn(2)-C6 fungal-type domain-containing protein</fullName>
    </recommendedName>
</protein>
<dbReference type="GO" id="GO:0000981">
    <property type="term" value="F:DNA-binding transcription factor activity, RNA polymerase II-specific"/>
    <property type="evidence" value="ECO:0007669"/>
    <property type="project" value="InterPro"/>
</dbReference>
<keyword evidence="2" id="KW-0539">Nucleus</keyword>
<reference evidence="4" key="1">
    <citation type="submission" date="2021-01" db="EMBL/GenBank/DDBJ databases">
        <authorList>
            <person name="Kaushik A."/>
        </authorList>
    </citation>
    <scope>NUCLEOTIDE SEQUENCE</scope>
    <source>
        <strain evidence="4">AG1-1C</strain>
    </source>
</reference>
<evidence type="ECO:0000259" key="3">
    <source>
        <dbReference type="PROSITE" id="PS50048"/>
    </source>
</evidence>
<evidence type="ECO:0000256" key="1">
    <source>
        <dbReference type="ARBA" id="ARBA00004123"/>
    </source>
</evidence>
<dbReference type="Proteomes" id="UP000663846">
    <property type="component" value="Unassembled WGS sequence"/>
</dbReference>
<dbReference type="Pfam" id="PF11951">
    <property type="entry name" value="Fungal_trans_2"/>
    <property type="match status" value="1"/>
</dbReference>